<keyword evidence="1" id="KW-0812">Transmembrane</keyword>
<keyword evidence="1" id="KW-0472">Membrane</keyword>
<protein>
    <submittedName>
        <fullName evidence="2">Uncharacterized protein</fullName>
    </submittedName>
</protein>
<reference evidence="2 3" key="1">
    <citation type="journal article" date="2015" name="Genome Announc.">
        <title>Expanding the biotechnology potential of lactobacilli through comparative genomics of 213 strains and associated genera.</title>
        <authorList>
            <person name="Sun Z."/>
            <person name="Harris H.M."/>
            <person name="McCann A."/>
            <person name="Guo C."/>
            <person name="Argimon S."/>
            <person name="Zhang W."/>
            <person name="Yang X."/>
            <person name="Jeffery I.B."/>
            <person name="Cooney J.C."/>
            <person name="Kagawa T.F."/>
            <person name="Liu W."/>
            <person name="Song Y."/>
            <person name="Salvetti E."/>
            <person name="Wrobel A."/>
            <person name="Rasinkangas P."/>
            <person name="Parkhill J."/>
            <person name="Rea M.C."/>
            <person name="O'Sullivan O."/>
            <person name="Ritari J."/>
            <person name="Douillard F.P."/>
            <person name="Paul Ross R."/>
            <person name="Yang R."/>
            <person name="Briner A.E."/>
            <person name="Felis G.E."/>
            <person name="de Vos W.M."/>
            <person name="Barrangou R."/>
            <person name="Klaenhammer T.R."/>
            <person name="Caufield P.W."/>
            <person name="Cui Y."/>
            <person name="Zhang H."/>
            <person name="O'Toole P.W."/>
        </authorList>
    </citation>
    <scope>NUCLEOTIDE SEQUENCE [LARGE SCALE GENOMIC DNA]</scope>
    <source>
        <strain evidence="2 3">DSM 20405</strain>
    </source>
</reference>
<keyword evidence="1" id="KW-1133">Transmembrane helix</keyword>
<dbReference type="RefSeq" id="WP_029071289.1">
    <property type="nucleotide sequence ID" value="NZ_JNKN01000044.1"/>
</dbReference>
<name>A0A0R2H4Z8_9FIRM</name>
<sequence>MRKAIVSMMMACVLTVLFQGHFMLKEAKAYSRRQEEQIESCIKVKNGYFISKNLSLYVGKQDAKAIKANLSAYNECVNKGLIFITKNKTIVEKNDHSFYVQGGNIHKRKHYWWGYRFYLTHNDAKLYLKRMPKISKKMAAIGIVLGLLGGIVGFTTEGIGGFALSMASKICGGMAAYINYVCRKVKAVYKKLPKKRGLKIDFKYSLLVSCSRQ</sequence>
<dbReference type="AlphaFoldDB" id="A0A0R2H4Z8"/>
<gene>
    <name evidence="2" type="ORF">IV49_GL001525</name>
</gene>
<organism evidence="2 3">
    <name type="scientific">Kandleria vitulina DSM 20405</name>
    <dbReference type="NCBI Taxonomy" id="1410657"/>
    <lineage>
        <taxon>Bacteria</taxon>
        <taxon>Bacillati</taxon>
        <taxon>Bacillota</taxon>
        <taxon>Erysipelotrichia</taxon>
        <taxon>Erysipelotrichales</taxon>
        <taxon>Coprobacillaceae</taxon>
        <taxon>Kandleria</taxon>
    </lineage>
</organism>
<feature type="transmembrane region" description="Helical" evidence="1">
    <location>
        <begin position="6"/>
        <end position="24"/>
    </location>
</feature>
<proteinExistence type="predicted"/>
<accession>A0A0R2H4Z8</accession>
<keyword evidence="3" id="KW-1185">Reference proteome</keyword>
<evidence type="ECO:0000313" key="3">
    <source>
        <dbReference type="Proteomes" id="UP000051841"/>
    </source>
</evidence>
<evidence type="ECO:0000313" key="2">
    <source>
        <dbReference type="EMBL" id="KRN47483.1"/>
    </source>
</evidence>
<feature type="transmembrane region" description="Helical" evidence="1">
    <location>
        <begin position="138"/>
        <end position="156"/>
    </location>
</feature>
<dbReference type="PATRIC" id="fig|1410657.5.peg.1573"/>
<comment type="caution">
    <text evidence="2">The sequence shown here is derived from an EMBL/GenBank/DDBJ whole genome shotgun (WGS) entry which is preliminary data.</text>
</comment>
<dbReference type="EMBL" id="JQBL01000043">
    <property type="protein sequence ID" value="KRN47483.1"/>
    <property type="molecule type" value="Genomic_DNA"/>
</dbReference>
<evidence type="ECO:0000256" key="1">
    <source>
        <dbReference type="SAM" id="Phobius"/>
    </source>
</evidence>
<dbReference type="Proteomes" id="UP000051841">
    <property type="component" value="Unassembled WGS sequence"/>
</dbReference>
<feature type="transmembrane region" description="Helical" evidence="1">
    <location>
        <begin position="162"/>
        <end position="182"/>
    </location>
</feature>